<dbReference type="AlphaFoldDB" id="A0A7D5T9K0"/>
<evidence type="ECO:0000313" key="3">
    <source>
        <dbReference type="EMBL" id="QLH81970.1"/>
    </source>
</evidence>
<reference evidence="3 4" key="1">
    <citation type="submission" date="2020-07" db="EMBL/GenBank/DDBJ databases">
        <title>Halosimplex litoreum sp. nov. and Halosimplex rubrum sp. nov., isolated from different salt environments.</title>
        <authorList>
            <person name="Cui H."/>
        </authorList>
    </citation>
    <scope>NUCLEOTIDE SEQUENCE [LARGE SCALE GENOMIC DNA]</scope>
    <source>
        <strain evidence="3 4">R2</strain>
    </source>
</reference>
<evidence type="ECO:0000313" key="4">
    <source>
        <dbReference type="Proteomes" id="UP000509346"/>
    </source>
</evidence>
<keyword evidence="1" id="KW-0059">Arsenical resistance</keyword>
<dbReference type="SUPFAM" id="SSF52788">
    <property type="entry name" value="Phosphotyrosine protein phosphatases I"/>
    <property type="match status" value="1"/>
</dbReference>
<dbReference type="PANTHER" id="PTHR43428">
    <property type="entry name" value="ARSENATE REDUCTASE"/>
    <property type="match status" value="1"/>
</dbReference>
<dbReference type="EMBL" id="CP058909">
    <property type="protein sequence ID" value="QLH81970.1"/>
    <property type="molecule type" value="Genomic_DNA"/>
</dbReference>
<evidence type="ECO:0000259" key="2">
    <source>
        <dbReference type="SMART" id="SM00226"/>
    </source>
</evidence>
<keyword evidence="4" id="KW-1185">Reference proteome</keyword>
<dbReference type="InterPro" id="IPR036196">
    <property type="entry name" value="Ptyr_pPase_sf"/>
</dbReference>
<evidence type="ECO:0000256" key="1">
    <source>
        <dbReference type="ARBA" id="ARBA00022849"/>
    </source>
</evidence>
<accession>A0A7D5T9K0</accession>
<sequence length="156" mass="16939">MAPHTDTPDPLRLGFACVENAGRSQIAAALAETQVQVQNRSDVEIVSGGTGPAAAIHPTVIEVMSEKGYDLSDQSPEKITRDALEACDFVVLMGCALSIEDIPPGVVVRDWGFVDPVDADRESVWAISTEIEQQVIELFDELPTQAERRANRVIHD</sequence>
<proteinExistence type="predicted"/>
<dbReference type="Proteomes" id="UP000509346">
    <property type="component" value="Chromosome"/>
</dbReference>
<dbReference type="OrthoDB" id="295776at2157"/>
<feature type="domain" description="Phosphotyrosine protein phosphatase I" evidence="2">
    <location>
        <begin position="11"/>
        <end position="141"/>
    </location>
</feature>
<dbReference type="RefSeq" id="WP_179922438.1">
    <property type="nucleotide sequence ID" value="NZ_CP058909.1"/>
</dbReference>
<dbReference type="PANTHER" id="PTHR43428:SF1">
    <property type="entry name" value="ARSENATE REDUCTASE"/>
    <property type="match status" value="1"/>
</dbReference>
<gene>
    <name evidence="3" type="ORF">HZS54_10190</name>
</gene>
<dbReference type="GO" id="GO:0046685">
    <property type="term" value="P:response to arsenic-containing substance"/>
    <property type="evidence" value="ECO:0007669"/>
    <property type="project" value="UniProtKB-KW"/>
</dbReference>
<dbReference type="GeneID" id="56082961"/>
<dbReference type="InterPro" id="IPR023485">
    <property type="entry name" value="Ptyr_pPase"/>
</dbReference>
<protein>
    <submittedName>
        <fullName evidence="3">Low molecular weight phosphatase family protein</fullName>
    </submittedName>
</protein>
<name>A0A7D5T9K0_9EURY</name>
<dbReference type="Pfam" id="PF01451">
    <property type="entry name" value="LMWPc"/>
    <property type="match status" value="1"/>
</dbReference>
<dbReference type="Gene3D" id="3.40.50.2300">
    <property type="match status" value="1"/>
</dbReference>
<dbReference type="KEGG" id="hpel:HZS54_10190"/>
<organism evidence="3 4">
    <name type="scientific">Halosimplex pelagicum</name>
    <dbReference type="NCBI Taxonomy" id="869886"/>
    <lineage>
        <taxon>Archaea</taxon>
        <taxon>Methanobacteriati</taxon>
        <taxon>Methanobacteriota</taxon>
        <taxon>Stenosarchaea group</taxon>
        <taxon>Halobacteria</taxon>
        <taxon>Halobacteriales</taxon>
        <taxon>Haloarculaceae</taxon>
        <taxon>Halosimplex</taxon>
    </lineage>
</organism>
<dbReference type="SMART" id="SM00226">
    <property type="entry name" value="LMWPc"/>
    <property type="match status" value="1"/>
</dbReference>